<comment type="caution">
    <text evidence="8">Lacks conserved residue(s) required for the propagation of feature annotation.</text>
</comment>
<organism evidence="10 11">
    <name type="scientific">Leptospira kmetyi</name>
    <dbReference type="NCBI Taxonomy" id="408139"/>
    <lineage>
        <taxon>Bacteria</taxon>
        <taxon>Pseudomonadati</taxon>
        <taxon>Spirochaetota</taxon>
        <taxon>Spirochaetia</taxon>
        <taxon>Leptospirales</taxon>
        <taxon>Leptospiraceae</taxon>
        <taxon>Leptospira</taxon>
    </lineage>
</organism>
<dbReference type="InterPro" id="IPR029044">
    <property type="entry name" value="Nucleotide-diphossugar_trans"/>
</dbReference>
<keyword evidence="5 8" id="KW-0460">Magnesium</keyword>
<sequence>MNSKKPIGLILCGGYSSRMGTDKGLLVTDGKTWVQRRMETLSPFVERSLISVRKEQRPFYSAIDSSFEFVEDLYQNRGPISGILSAHLSDTTADYLVLACDMPVLETSILSRLIEVYRQFPEKQAYAWKIDGKTEPFPAIYKAELLKDIFREWNIQESAHSPSRTLENGRTHWIVDPDFTNSFINFNTPKEIGISESIV</sequence>
<keyword evidence="7 8" id="KW-0501">Molybdenum cofactor biosynthesis</keyword>
<gene>
    <name evidence="8" type="primary">mobA</name>
    <name evidence="10" type="ORF">EFP84_12270</name>
</gene>
<feature type="binding site" evidence="8">
    <location>
        <position position="101"/>
    </location>
    <ligand>
        <name>Mg(2+)</name>
        <dbReference type="ChEBI" id="CHEBI:18420"/>
    </ligand>
</feature>
<dbReference type="HAMAP" id="MF_00316">
    <property type="entry name" value="MobA"/>
    <property type="match status" value="1"/>
</dbReference>
<keyword evidence="4 8" id="KW-0547">Nucleotide-binding</keyword>
<comment type="subcellular location">
    <subcellularLocation>
        <location evidence="8">Cytoplasm</location>
    </subcellularLocation>
</comment>
<dbReference type="AlphaFoldDB" id="A0AAD0UPM3"/>
<feature type="binding site" evidence="8">
    <location>
        <position position="72"/>
    </location>
    <ligand>
        <name>GTP</name>
        <dbReference type="ChEBI" id="CHEBI:37565"/>
    </ligand>
</feature>
<dbReference type="KEGG" id="lkm:EFP84_12270"/>
<keyword evidence="10" id="KW-0548">Nucleotidyltransferase</keyword>
<dbReference type="GO" id="GO:0005525">
    <property type="term" value="F:GTP binding"/>
    <property type="evidence" value="ECO:0007669"/>
    <property type="project" value="UniProtKB-UniRule"/>
</dbReference>
<dbReference type="PANTHER" id="PTHR19136">
    <property type="entry name" value="MOLYBDENUM COFACTOR GUANYLYLTRANSFERASE"/>
    <property type="match status" value="1"/>
</dbReference>
<feature type="domain" description="MobA-like NTP transferase" evidence="9">
    <location>
        <begin position="8"/>
        <end position="150"/>
    </location>
</feature>
<comment type="cofactor">
    <cofactor evidence="8">
        <name>Mg(2+)</name>
        <dbReference type="ChEBI" id="CHEBI:18420"/>
    </cofactor>
</comment>
<name>A0AAD0UPM3_9LEPT</name>
<dbReference type="Proteomes" id="UP000276407">
    <property type="component" value="Chromosome 1"/>
</dbReference>
<dbReference type="CDD" id="cd02503">
    <property type="entry name" value="MobA"/>
    <property type="match status" value="1"/>
</dbReference>
<keyword evidence="6 8" id="KW-0342">GTP-binding</keyword>
<dbReference type="GO" id="GO:0005737">
    <property type="term" value="C:cytoplasm"/>
    <property type="evidence" value="ECO:0007669"/>
    <property type="project" value="UniProtKB-SubCell"/>
</dbReference>
<dbReference type="InterPro" id="IPR025877">
    <property type="entry name" value="MobA-like_NTP_Trfase"/>
</dbReference>
<evidence type="ECO:0000313" key="10">
    <source>
        <dbReference type="EMBL" id="AYV56207.1"/>
    </source>
</evidence>
<comment type="domain">
    <text evidence="8">The N-terminal domain determines nucleotide recognition and specific binding, while the C-terminal domain determines the specific binding to the target protein.</text>
</comment>
<evidence type="ECO:0000256" key="7">
    <source>
        <dbReference type="ARBA" id="ARBA00023150"/>
    </source>
</evidence>
<dbReference type="GO" id="GO:0061603">
    <property type="term" value="F:molybdenum cofactor guanylyltransferase activity"/>
    <property type="evidence" value="ECO:0007669"/>
    <property type="project" value="UniProtKB-EC"/>
</dbReference>
<dbReference type="Gene3D" id="3.90.550.10">
    <property type="entry name" value="Spore Coat Polysaccharide Biosynthesis Protein SpsA, Chain A"/>
    <property type="match status" value="1"/>
</dbReference>
<comment type="similarity">
    <text evidence="8">Belongs to the MobA family.</text>
</comment>
<feature type="binding site" evidence="8">
    <location>
        <begin position="11"/>
        <end position="13"/>
    </location>
    <ligand>
        <name>GTP</name>
        <dbReference type="ChEBI" id="CHEBI:37565"/>
    </ligand>
</feature>
<dbReference type="RefSeq" id="WP_123179736.1">
    <property type="nucleotide sequence ID" value="NZ_CP033614.1"/>
</dbReference>
<feature type="binding site" evidence="8">
    <location>
        <position position="23"/>
    </location>
    <ligand>
        <name>GTP</name>
        <dbReference type="ChEBI" id="CHEBI:37565"/>
    </ligand>
</feature>
<evidence type="ECO:0000256" key="6">
    <source>
        <dbReference type="ARBA" id="ARBA00023134"/>
    </source>
</evidence>
<evidence type="ECO:0000256" key="5">
    <source>
        <dbReference type="ARBA" id="ARBA00022842"/>
    </source>
</evidence>
<proteinExistence type="inferred from homology"/>
<keyword evidence="1 8" id="KW-0963">Cytoplasm</keyword>
<dbReference type="EMBL" id="CP033614">
    <property type="protein sequence ID" value="AYV56207.1"/>
    <property type="molecule type" value="Genomic_DNA"/>
</dbReference>
<evidence type="ECO:0000313" key="11">
    <source>
        <dbReference type="Proteomes" id="UP000276407"/>
    </source>
</evidence>
<feature type="binding site" evidence="8">
    <location>
        <position position="101"/>
    </location>
    <ligand>
        <name>GTP</name>
        <dbReference type="ChEBI" id="CHEBI:37565"/>
    </ligand>
</feature>
<keyword evidence="3 8" id="KW-0479">Metal-binding</keyword>
<dbReference type="Pfam" id="PF12804">
    <property type="entry name" value="NTP_transf_3"/>
    <property type="match status" value="1"/>
</dbReference>
<evidence type="ECO:0000256" key="8">
    <source>
        <dbReference type="HAMAP-Rule" id="MF_00316"/>
    </source>
</evidence>
<protein>
    <recommendedName>
        <fullName evidence="8">Probable molybdenum cofactor guanylyltransferase</fullName>
        <shortName evidence="8">MoCo guanylyltransferase</shortName>
        <ecNumber evidence="8">2.7.7.77</ecNumber>
    </recommendedName>
    <alternativeName>
        <fullName evidence="8">GTP:molybdopterin guanylyltransferase</fullName>
    </alternativeName>
    <alternativeName>
        <fullName evidence="8">Mo-MPT guanylyltransferase</fullName>
    </alternativeName>
    <alternativeName>
        <fullName evidence="8">Molybdopterin guanylyltransferase</fullName>
    </alternativeName>
    <alternativeName>
        <fullName evidence="8">Molybdopterin-guanine dinucleotide synthase</fullName>
        <shortName evidence="8">MGD synthase</shortName>
    </alternativeName>
</protein>
<dbReference type="GO" id="GO:0046872">
    <property type="term" value="F:metal ion binding"/>
    <property type="evidence" value="ECO:0007669"/>
    <property type="project" value="UniProtKB-KW"/>
</dbReference>
<dbReference type="GO" id="GO:0006777">
    <property type="term" value="P:Mo-molybdopterin cofactor biosynthetic process"/>
    <property type="evidence" value="ECO:0007669"/>
    <property type="project" value="UniProtKB-KW"/>
</dbReference>
<reference evidence="10 11" key="1">
    <citation type="submission" date="2018-11" db="EMBL/GenBank/DDBJ databases">
        <title>Complete genome sequence of Leptospira kmetyi isolate LS 001/16 from soil sample associated with a leptospirosis patient in Kelantan.</title>
        <authorList>
            <person name="Muhammad Yusoff F."/>
            <person name="Muhammad Yusoff S."/>
            <person name="Ahmad M.N."/>
            <person name="Yusof N.Y."/>
            <person name="Aziah I."/>
        </authorList>
    </citation>
    <scope>NUCLEOTIDE SEQUENCE [LARGE SCALE GENOMIC DNA]</scope>
    <source>
        <strain evidence="10 11">LS 001/16</strain>
    </source>
</reference>
<evidence type="ECO:0000256" key="3">
    <source>
        <dbReference type="ARBA" id="ARBA00022723"/>
    </source>
</evidence>
<evidence type="ECO:0000256" key="4">
    <source>
        <dbReference type="ARBA" id="ARBA00022741"/>
    </source>
</evidence>
<dbReference type="EC" id="2.7.7.77" evidence="8"/>
<comment type="function">
    <text evidence="8">Transfers a GMP moiety from GTP to Mo-molybdopterin (Mo-MPT) cofactor (Moco or molybdenum cofactor) to form Mo-molybdopterin guanine dinucleotide (Mo-MGD) cofactor.</text>
</comment>
<evidence type="ECO:0000256" key="2">
    <source>
        <dbReference type="ARBA" id="ARBA00022679"/>
    </source>
</evidence>
<accession>A0AAD0UPM3</accession>
<dbReference type="PANTHER" id="PTHR19136:SF81">
    <property type="entry name" value="MOLYBDENUM COFACTOR GUANYLYLTRANSFERASE"/>
    <property type="match status" value="1"/>
</dbReference>
<dbReference type="InterPro" id="IPR013482">
    <property type="entry name" value="Molybde_CF_guanTrfase"/>
</dbReference>
<evidence type="ECO:0000256" key="1">
    <source>
        <dbReference type="ARBA" id="ARBA00022490"/>
    </source>
</evidence>
<comment type="catalytic activity">
    <reaction evidence="8">
        <text>Mo-molybdopterin + GTP + H(+) = Mo-molybdopterin guanine dinucleotide + diphosphate</text>
        <dbReference type="Rhea" id="RHEA:34243"/>
        <dbReference type="ChEBI" id="CHEBI:15378"/>
        <dbReference type="ChEBI" id="CHEBI:33019"/>
        <dbReference type="ChEBI" id="CHEBI:37565"/>
        <dbReference type="ChEBI" id="CHEBI:71302"/>
        <dbReference type="ChEBI" id="CHEBI:71310"/>
        <dbReference type="EC" id="2.7.7.77"/>
    </reaction>
</comment>
<evidence type="ECO:0000259" key="9">
    <source>
        <dbReference type="Pfam" id="PF12804"/>
    </source>
</evidence>
<keyword evidence="2 8" id="KW-0808">Transferase</keyword>
<dbReference type="SUPFAM" id="SSF53448">
    <property type="entry name" value="Nucleotide-diphospho-sugar transferases"/>
    <property type="match status" value="1"/>
</dbReference>